<reference evidence="1 2" key="1">
    <citation type="submission" date="2024-11" db="EMBL/GenBank/DDBJ databases">
        <title>Adaptive evolution of stress response genes in parasites aligns with host niche diversity.</title>
        <authorList>
            <person name="Hahn C."/>
            <person name="Resl P."/>
        </authorList>
    </citation>
    <scope>NUCLEOTIDE SEQUENCE [LARGE SCALE GENOMIC DNA]</scope>
    <source>
        <strain evidence="1">EGGRZ-B1_66</strain>
        <tissue evidence="1">Body</tissue>
    </source>
</reference>
<organism evidence="1 2">
    <name type="scientific">Cichlidogyrus casuarinus</name>
    <dbReference type="NCBI Taxonomy" id="1844966"/>
    <lineage>
        <taxon>Eukaryota</taxon>
        <taxon>Metazoa</taxon>
        <taxon>Spiralia</taxon>
        <taxon>Lophotrochozoa</taxon>
        <taxon>Platyhelminthes</taxon>
        <taxon>Monogenea</taxon>
        <taxon>Monopisthocotylea</taxon>
        <taxon>Dactylogyridea</taxon>
        <taxon>Ancyrocephalidae</taxon>
        <taxon>Cichlidogyrus</taxon>
    </lineage>
</organism>
<dbReference type="Proteomes" id="UP001626550">
    <property type="component" value="Unassembled WGS sequence"/>
</dbReference>
<evidence type="ECO:0000313" key="1">
    <source>
        <dbReference type="EMBL" id="KAL3318654.1"/>
    </source>
</evidence>
<proteinExistence type="predicted"/>
<comment type="caution">
    <text evidence="1">The sequence shown here is derived from an EMBL/GenBank/DDBJ whole genome shotgun (WGS) entry which is preliminary data.</text>
</comment>
<dbReference type="EMBL" id="JBJKFK010000218">
    <property type="protein sequence ID" value="KAL3318654.1"/>
    <property type="molecule type" value="Genomic_DNA"/>
</dbReference>
<gene>
    <name evidence="1" type="ORF">Ciccas_002683</name>
</gene>
<protein>
    <submittedName>
        <fullName evidence="1">Uncharacterized protein</fullName>
    </submittedName>
</protein>
<name>A0ABD2QGJ1_9PLAT</name>
<dbReference type="AlphaFoldDB" id="A0ABD2QGJ1"/>
<accession>A0ABD2QGJ1</accession>
<keyword evidence="2" id="KW-1185">Reference proteome</keyword>
<sequence>MLTNAMPGRSVEQTSTVDASSAFVKLAKKNAQPVQARVSDWIKQAAIFVASTRESVTDSHPDDWLPILQATWHRLLATYMAEYSLDAVIVDAKDDEQQGPGLMGRLESLLETPNGSRPLVGGPSIALLVMGPDVANTSMRPTRRFAETLFACLKDICHSNLSKDEYNLVRHAIILTCELRF</sequence>
<evidence type="ECO:0000313" key="2">
    <source>
        <dbReference type="Proteomes" id="UP001626550"/>
    </source>
</evidence>